<evidence type="ECO:0000313" key="2">
    <source>
        <dbReference type="EMBL" id="PYI17698.1"/>
    </source>
</evidence>
<feature type="region of interest" description="Disordered" evidence="1">
    <location>
        <begin position="181"/>
        <end position="219"/>
    </location>
</feature>
<dbReference type="Proteomes" id="UP000249829">
    <property type="component" value="Unassembled WGS sequence"/>
</dbReference>
<keyword evidence="3" id="KW-1185">Reference proteome</keyword>
<proteinExistence type="predicted"/>
<reference evidence="2 3" key="1">
    <citation type="submission" date="2018-02" db="EMBL/GenBank/DDBJ databases">
        <title>The genomes of Aspergillus section Nigri reveals drivers in fungal speciation.</title>
        <authorList>
            <consortium name="DOE Joint Genome Institute"/>
            <person name="Vesth T.C."/>
            <person name="Nybo J."/>
            <person name="Theobald S."/>
            <person name="Brandl J."/>
            <person name="Frisvad J.C."/>
            <person name="Nielsen K.F."/>
            <person name="Lyhne E.K."/>
            <person name="Kogle M.E."/>
            <person name="Kuo A."/>
            <person name="Riley R."/>
            <person name="Clum A."/>
            <person name="Nolan M."/>
            <person name="Lipzen A."/>
            <person name="Salamov A."/>
            <person name="Henrissat B."/>
            <person name="Wiebenga A."/>
            <person name="De vries R.P."/>
            <person name="Grigoriev I.V."/>
            <person name="Mortensen U.H."/>
            <person name="Andersen M.R."/>
            <person name="Baker S.E."/>
        </authorList>
    </citation>
    <scope>NUCLEOTIDE SEQUENCE [LARGE SCALE GENOMIC DNA]</scope>
    <source>
        <strain evidence="2 3">CBS 115571</strain>
    </source>
</reference>
<name>A0A2V5H1E6_ASPV1</name>
<gene>
    <name evidence="2" type="ORF">BO99DRAFT_474809</name>
</gene>
<protein>
    <submittedName>
        <fullName evidence="2">Uncharacterized protein</fullName>
    </submittedName>
</protein>
<feature type="region of interest" description="Disordered" evidence="1">
    <location>
        <begin position="134"/>
        <end position="166"/>
    </location>
</feature>
<sequence>MMLIVAYDDLMTVSRSSMTLPGVFFFFFHVLAETHAGSTWTHVEKSWRLGWVTISVNWALVQLALTPWPYYIQASSQSEEAHPSVATPVSYVIAPHRIWQREYDRPLVIYDILLSKVHSFDPLPAPYHHTQPAFSRTVGKRTLSRQRDRDPDFDYEATKESWPNPNPGALSLACRGLVYSNHQTGTPSPVRLGGRKSHPGSDEPGTQPWAKSRRAETVD</sequence>
<dbReference type="EMBL" id="KZ825153">
    <property type="protein sequence ID" value="PYI17698.1"/>
    <property type="molecule type" value="Genomic_DNA"/>
</dbReference>
<organism evidence="2 3">
    <name type="scientific">Aspergillus violaceofuscus (strain CBS 115571)</name>
    <dbReference type="NCBI Taxonomy" id="1450538"/>
    <lineage>
        <taxon>Eukaryota</taxon>
        <taxon>Fungi</taxon>
        <taxon>Dikarya</taxon>
        <taxon>Ascomycota</taxon>
        <taxon>Pezizomycotina</taxon>
        <taxon>Eurotiomycetes</taxon>
        <taxon>Eurotiomycetidae</taxon>
        <taxon>Eurotiales</taxon>
        <taxon>Aspergillaceae</taxon>
        <taxon>Aspergillus</taxon>
    </lineage>
</organism>
<evidence type="ECO:0000313" key="3">
    <source>
        <dbReference type="Proteomes" id="UP000249829"/>
    </source>
</evidence>
<evidence type="ECO:0000256" key="1">
    <source>
        <dbReference type="SAM" id="MobiDB-lite"/>
    </source>
</evidence>
<accession>A0A2V5H1E6</accession>
<feature type="compositionally biased region" description="Basic and acidic residues" evidence="1">
    <location>
        <begin position="145"/>
        <end position="159"/>
    </location>
</feature>
<dbReference type="AlphaFoldDB" id="A0A2V5H1E6"/>